<dbReference type="EMBL" id="JBHUEY010000001">
    <property type="protein sequence ID" value="MFD1783101.1"/>
    <property type="molecule type" value="Genomic_DNA"/>
</dbReference>
<organism evidence="5 6">
    <name type="scientific">Phenylobacterium terrae</name>
    <dbReference type="NCBI Taxonomy" id="2665495"/>
    <lineage>
        <taxon>Bacteria</taxon>
        <taxon>Pseudomonadati</taxon>
        <taxon>Pseudomonadota</taxon>
        <taxon>Alphaproteobacteria</taxon>
        <taxon>Caulobacterales</taxon>
        <taxon>Caulobacteraceae</taxon>
        <taxon>Phenylobacterium</taxon>
    </lineage>
</organism>
<dbReference type="InterPro" id="IPR025877">
    <property type="entry name" value="MobA-like_NTP_Trfase"/>
</dbReference>
<dbReference type="PANTHER" id="PTHR43584:SF8">
    <property type="entry name" value="N-ACETYLMURAMATE ALPHA-1-PHOSPHATE URIDYLYLTRANSFERASE"/>
    <property type="match status" value="1"/>
</dbReference>
<protein>
    <submittedName>
        <fullName evidence="5">Nucleotidyltransferase family protein</fullName>
    </submittedName>
</protein>
<evidence type="ECO:0000256" key="1">
    <source>
        <dbReference type="ARBA" id="ARBA00022679"/>
    </source>
</evidence>
<name>A0ABW4MZM8_9CAUL</name>
<dbReference type="Proteomes" id="UP001597237">
    <property type="component" value="Unassembled WGS sequence"/>
</dbReference>
<dbReference type="SUPFAM" id="SSF53448">
    <property type="entry name" value="Nucleotide-diphospho-sugar transferases"/>
    <property type="match status" value="1"/>
</dbReference>
<dbReference type="CDD" id="cd06422">
    <property type="entry name" value="NTP_transferase_like_1"/>
    <property type="match status" value="1"/>
</dbReference>
<evidence type="ECO:0000259" key="4">
    <source>
        <dbReference type="Pfam" id="PF12804"/>
    </source>
</evidence>
<keyword evidence="2" id="KW-0548">Nucleotidyltransferase</keyword>
<dbReference type="Pfam" id="PF12804">
    <property type="entry name" value="NTP_transf_3"/>
    <property type="match status" value="1"/>
</dbReference>
<dbReference type="RefSeq" id="WP_377284249.1">
    <property type="nucleotide sequence ID" value="NZ_JBHRSI010000015.1"/>
</dbReference>
<keyword evidence="1" id="KW-0808">Transferase</keyword>
<evidence type="ECO:0000256" key="2">
    <source>
        <dbReference type="ARBA" id="ARBA00022695"/>
    </source>
</evidence>
<sequence>MIPGPKRAMVLAAGLGTRMRPLTDTTTKALVTVGGKALIDHVLDRLAEAGVEEAVVNVHHFADQMEDHLAGRTHPRIRISDERAELLDSGGGIQLARPLLGEDPFFVANIDSIWIEGRTPALEALKRVWDPDKMDIALLLVPRGQGIGFDSPRGFFMDAEGRLTHSAEPEPPTPYANVGFQIMKPQVLDGAGEGAFSMVPIWRELAARGRLYGAVMDAFWMHVGDPAAREAAEARLNEPA</sequence>
<evidence type="ECO:0000313" key="6">
    <source>
        <dbReference type="Proteomes" id="UP001597237"/>
    </source>
</evidence>
<evidence type="ECO:0000313" key="5">
    <source>
        <dbReference type="EMBL" id="MFD1783101.1"/>
    </source>
</evidence>
<comment type="caution">
    <text evidence="5">The sequence shown here is derived from an EMBL/GenBank/DDBJ whole genome shotgun (WGS) entry which is preliminary data.</text>
</comment>
<dbReference type="InterPro" id="IPR029044">
    <property type="entry name" value="Nucleotide-diphossugar_trans"/>
</dbReference>
<reference evidence="6" key="1">
    <citation type="journal article" date="2019" name="Int. J. Syst. Evol. Microbiol.">
        <title>The Global Catalogue of Microorganisms (GCM) 10K type strain sequencing project: providing services to taxonomists for standard genome sequencing and annotation.</title>
        <authorList>
            <consortium name="The Broad Institute Genomics Platform"/>
            <consortium name="The Broad Institute Genome Sequencing Center for Infectious Disease"/>
            <person name="Wu L."/>
            <person name="Ma J."/>
        </authorList>
    </citation>
    <scope>NUCLEOTIDE SEQUENCE [LARGE SCALE GENOMIC DNA]</scope>
    <source>
        <strain evidence="6">DFY28</strain>
    </source>
</reference>
<proteinExistence type="predicted"/>
<feature type="domain" description="MobA-like NTP transferase" evidence="4">
    <location>
        <begin position="8"/>
        <end position="138"/>
    </location>
</feature>
<evidence type="ECO:0000256" key="3">
    <source>
        <dbReference type="ARBA" id="ARBA00022842"/>
    </source>
</evidence>
<keyword evidence="6" id="KW-1185">Reference proteome</keyword>
<dbReference type="Gene3D" id="3.90.550.10">
    <property type="entry name" value="Spore Coat Polysaccharide Biosynthesis Protein SpsA, Chain A"/>
    <property type="match status" value="1"/>
</dbReference>
<dbReference type="InterPro" id="IPR050065">
    <property type="entry name" value="GlmU-like"/>
</dbReference>
<keyword evidence="3" id="KW-0460">Magnesium</keyword>
<accession>A0ABW4MZM8</accession>
<gene>
    <name evidence="5" type="ORF">ACFSC0_06820</name>
</gene>
<dbReference type="PANTHER" id="PTHR43584">
    <property type="entry name" value="NUCLEOTIDYL TRANSFERASE"/>
    <property type="match status" value="1"/>
</dbReference>